<keyword evidence="3" id="KW-1185">Reference proteome</keyword>
<dbReference type="Proteomes" id="UP001381693">
    <property type="component" value="Unassembled WGS sequence"/>
</dbReference>
<evidence type="ECO:0000313" key="3">
    <source>
        <dbReference type="Proteomes" id="UP001381693"/>
    </source>
</evidence>
<feature type="compositionally biased region" description="Basic and acidic residues" evidence="1">
    <location>
        <begin position="223"/>
        <end position="238"/>
    </location>
</feature>
<comment type="caution">
    <text evidence="2">The sequence shown here is derived from an EMBL/GenBank/DDBJ whole genome shotgun (WGS) entry which is preliminary data.</text>
</comment>
<proteinExistence type="predicted"/>
<evidence type="ECO:0000313" key="2">
    <source>
        <dbReference type="EMBL" id="KAK7080708.1"/>
    </source>
</evidence>
<sequence>MFERVNGVFGCRTRSVFDNQIPRSHVRISLQTLVCRTAFDEPYDRLKENPLDPTMGRYGVGSGALAIRARAKMKKRCRRHSLQNDSIYTVFENPYARQKGQEGRKNSSASCQSAPGKVPVGTENTLHGGASGEESIIPGQMPPDMETSKSKGLPSVNENVMAGPSWWPGPPLQQGGVVGLLSPSLGNGSVAPVGPPPPSLYGGIMSTEPWHQIQARLLPEISKATKPDRYGNSKNEVG</sequence>
<protein>
    <submittedName>
        <fullName evidence="2">Uncharacterized protein</fullName>
    </submittedName>
</protein>
<feature type="region of interest" description="Disordered" evidence="1">
    <location>
        <begin position="98"/>
        <end position="154"/>
    </location>
</feature>
<evidence type="ECO:0000256" key="1">
    <source>
        <dbReference type="SAM" id="MobiDB-lite"/>
    </source>
</evidence>
<dbReference type="EMBL" id="JAXCGZ010005817">
    <property type="protein sequence ID" value="KAK7080708.1"/>
    <property type="molecule type" value="Genomic_DNA"/>
</dbReference>
<accession>A0AAN9AAG4</accession>
<name>A0AAN9AAG4_HALRR</name>
<dbReference type="AlphaFoldDB" id="A0AAN9AAG4"/>
<organism evidence="2 3">
    <name type="scientific">Halocaridina rubra</name>
    <name type="common">Hawaiian red shrimp</name>
    <dbReference type="NCBI Taxonomy" id="373956"/>
    <lineage>
        <taxon>Eukaryota</taxon>
        <taxon>Metazoa</taxon>
        <taxon>Ecdysozoa</taxon>
        <taxon>Arthropoda</taxon>
        <taxon>Crustacea</taxon>
        <taxon>Multicrustacea</taxon>
        <taxon>Malacostraca</taxon>
        <taxon>Eumalacostraca</taxon>
        <taxon>Eucarida</taxon>
        <taxon>Decapoda</taxon>
        <taxon>Pleocyemata</taxon>
        <taxon>Caridea</taxon>
        <taxon>Atyoidea</taxon>
        <taxon>Atyidae</taxon>
        <taxon>Halocaridina</taxon>
    </lineage>
</organism>
<reference evidence="2 3" key="1">
    <citation type="submission" date="2023-11" db="EMBL/GenBank/DDBJ databases">
        <title>Halocaridina rubra genome assembly.</title>
        <authorList>
            <person name="Smith C."/>
        </authorList>
    </citation>
    <scope>NUCLEOTIDE SEQUENCE [LARGE SCALE GENOMIC DNA]</scope>
    <source>
        <strain evidence="2">EP-1</strain>
        <tissue evidence="2">Whole</tissue>
    </source>
</reference>
<gene>
    <name evidence="2" type="ORF">SK128_020650</name>
</gene>
<feature type="region of interest" description="Disordered" evidence="1">
    <location>
        <begin position="219"/>
        <end position="238"/>
    </location>
</feature>